<sequence>MEEEHVTKAPLPDAFLQFLETNGLDPSIYTAIDSTPRYILLKLGFESCIEEVEAEVKCKLEKLEWLLGFYFLPPHVQIAGSRAYREGKIYRIDVAFGAVVMALNTWGSSFSVIPSGFCSDYKSCESGLEGKVDVFKEWTSRRPWKERKKANKSGTA</sequence>
<evidence type="ECO:0000313" key="1">
    <source>
        <dbReference type="EMBL" id="KRH12640.1"/>
    </source>
</evidence>
<dbReference type="EnsemblPlants" id="KRH12640">
    <property type="protein sequence ID" value="KRH12640"/>
    <property type="gene ID" value="GLYMA_15G184600"/>
</dbReference>
<reference evidence="2" key="2">
    <citation type="submission" date="2018-02" db="UniProtKB">
        <authorList>
            <consortium name="EnsemblPlants"/>
        </authorList>
    </citation>
    <scope>IDENTIFICATION</scope>
    <source>
        <strain evidence="2">Williams 82</strain>
    </source>
</reference>
<dbReference type="InParanoid" id="K7MC89"/>
<dbReference type="AlphaFoldDB" id="K7MC89"/>
<evidence type="ECO:0000313" key="3">
    <source>
        <dbReference type="Proteomes" id="UP000008827"/>
    </source>
</evidence>
<dbReference type="PaxDb" id="3847-GLYMA15G20591.1"/>
<dbReference type="HOGENOM" id="CLU_1790374_0_0_1"/>
<protein>
    <submittedName>
        <fullName evidence="1 2">Uncharacterized protein</fullName>
    </submittedName>
</protein>
<proteinExistence type="predicted"/>
<gene>
    <name evidence="1" type="ORF">GLYMA_15G184600</name>
</gene>
<reference evidence="1 2" key="1">
    <citation type="journal article" date="2010" name="Nature">
        <title>Genome sequence of the palaeopolyploid soybean.</title>
        <authorList>
            <person name="Schmutz J."/>
            <person name="Cannon S.B."/>
            <person name="Schlueter J."/>
            <person name="Ma J."/>
            <person name="Mitros T."/>
            <person name="Nelson W."/>
            <person name="Hyten D.L."/>
            <person name="Song Q."/>
            <person name="Thelen J.J."/>
            <person name="Cheng J."/>
            <person name="Xu D."/>
            <person name="Hellsten U."/>
            <person name="May G.D."/>
            <person name="Yu Y."/>
            <person name="Sakurai T."/>
            <person name="Umezawa T."/>
            <person name="Bhattacharyya M.K."/>
            <person name="Sandhu D."/>
            <person name="Valliyodan B."/>
            <person name="Lindquist E."/>
            <person name="Peto M."/>
            <person name="Grant D."/>
            <person name="Shu S."/>
            <person name="Goodstein D."/>
            <person name="Barry K."/>
            <person name="Futrell-Griggs M."/>
            <person name="Abernathy B."/>
            <person name="Du J."/>
            <person name="Tian Z."/>
            <person name="Zhu L."/>
            <person name="Gill N."/>
            <person name="Joshi T."/>
            <person name="Libault M."/>
            <person name="Sethuraman A."/>
            <person name="Zhang X.-C."/>
            <person name="Shinozaki K."/>
            <person name="Nguyen H.T."/>
            <person name="Wing R.A."/>
            <person name="Cregan P."/>
            <person name="Specht J."/>
            <person name="Grimwood J."/>
            <person name="Rokhsar D."/>
            <person name="Stacey G."/>
            <person name="Shoemaker R.C."/>
            <person name="Jackson S.A."/>
        </authorList>
    </citation>
    <scope>NUCLEOTIDE SEQUENCE</scope>
    <source>
        <strain evidence="2">cv. Williams 82</strain>
        <tissue evidence="1">Callus</tissue>
    </source>
</reference>
<dbReference type="eggNOG" id="KOG2198">
    <property type="taxonomic scope" value="Eukaryota"/>
</dbReference>
<organism evidence="1">
    <name type="scientific">Glycine max</name>
    <name type="common">Soybean</name>
    <name type="synonym">Glycine hispida</name>
    <dbReference type="NCBI Taxonomy" id="3847"/>
    <lineage>
        <taxon>Eukaryota</taxon>
        <taxon>Viridiplantae</taxon>
        <taxon>Streptophyta</taxon>
        <taxon>Embryophyta</taxon>
        <taxon>Tracheophyta</taxon>
        <taxon>Spermatophyta</taxon>
        <taxon>Magnoliopsida</taxon>
        <taxon>eudicotyledons</taxon>
        <taxon>Gunneridae</taxon>
        <taxon>Pentapetalae</taxon>
        <taxon>rosids</taxon>
        <taxon>fabids</taxon>
        <taxon>Fabales</taxon>
        <taxon>Fabaceae</taxon>
        <taxon>Papilionoideae</taxon>
        <taxon>50 kb inversion clade</taxon>
        <taxon>NPAAA clade</taxon>
        <taxon>indigoferoid/millettioid clade</taxon>
        <taxon>Phaseoleae</taxon>
        <taxon>Glycine</taxon>
        <taxon>Glycine subgen. Soja</taxon>
    </lineage>
</organism>
<reference evidence="1" key="3">
    <citation type="submission" date="2018-07" db="EMBL/GenBank/DDBJ databases">
        <title>WGS assembly of Glycine max.</title>
        <authorList>
            <person name="Schmutz J."/>
            <person name="Cannon S."/>
            <person name="Schlueter J."/>
            <person name="Ma J."/>
            <person name="Mitros T."/>
            <person name="Nelson W."/>
            <person name="Hyten D."/>
            <person name="Song Q."/>
            <person name="Thelen J."/>
            <person name="Cheng J."/>
            <person name="Xu D."/>
            <person name="Hellsten U."/>
            <person name="May G."/>
            <person name="Yu Y."/>
            <person name="Sakurai T."/>
            <person name="Umezawa T."/>
            <person name="Bhattacharyya M."/>
            <person name="Sandhu D."/>
            <person name="Valliyodan B."/>
            <person name="Lindquist E."/>
            <person name="Peto M."/>
            <person name="Grant D."/>
            <person name="Shu S."/>
            <person name="Goodstein D."/>
            <person name="Barry K."/>
            <person name="Futrell-Griggs M."/>
            <person name="Abernathy B."/>
            <person name="Du J."/>
            <person name="Tian Z."/>
            <person name="Zhu L."/>
            <person name="Gill N."/>
            <person name="Joshi T."/>
            <person name="Libault M."/>
            <person name="Sethuraman A."/>
            <person name="Zhang X."/>
            <person name="Shinozaki K."/>
            <person name="Nguyen H."/>
            <person name="Wing R."/>
            <person name="Cregan P."/>
            <person name="Specht J."/>
            <person name="Grimwood J."/>
            <person name="Rokhsar D."/>
            <person name="Stacey G."/>
            <person name="Shoemaker R."/>
            <person name="Jackson S."/>
        </authorList>
    </citation>
    <scope>NUCLEOTIDE SEQUENCE</scope>
    <source>
        <tissue evidence="1">Callus</tissue>
    </source>
</reference>
<keyword evidence="3" id="KW-1185">Reference proteome</keyword>
<dbReference type="Gramene" id="KRH12640">
    <property type="protein sequence ID" value="KRH12640"/>
    <property type="gene ID" value="GLYMA_15G184600"/>
</dbReference>
<accession>K7MC89</accession>
<name>K7MC89_SOYBN</name>
<dbReference type="EMBL" id="CM000848">
    <property type="protein sequence ID" value="KRH12640.1"/>
    <property type="molecule type" value="Genomic_DNA"/>
</dbReference>
<dbReference type="Proteomes" id="UP000008827">
    <property type="component" value="Chromosome 15"/>
</dbReference>
<evidence type="ECO:0000313" key="2">
    <source>
        <dbReference type="EnsemblPlants" id="KRH12640"/>
    </source>
</evidence>